<dbReference type="InterPro" id="IPR052200">
    <property type="entry name" value="Protoporphyrinogen_IX_DH"/>
</dbReference>
<proteinExistence type="predicted"/>
<dbReference type="PROSITE" id="PS00201">
    <property type="entry name" value="FLAVODOXIN"/>
    <property type="match status" value="1"/>
</dbReference>
<dbReference type="InterPro" id="IPR029039">
    <property type="entry name" value="Flavoprotein-like_sf"/>
</dbReference>
<evidence type="ECO:0000313" key="3">
    <source>
        <dbReference type="Proteomes" id="UP000515856"/>
    </source>
</evidence>
<evidence type="ECO:0000259" key="1">
    <source>
        <dbReference type="PROSITE" id="PS50902"/>
    </source>
</evidence>
<dbReference type="KEGG" id="ehn:H9Q80_07320"/>
<dbReference type="Pfam" id="PF12724">
    <property type="entry name" value="Flavodoxin_5"/>
    <property type="match status" value="1"/>
</dbReference>
<feature type="domain" description="Flavodoxin-like" evidence="1">
    <location>
        <begin position="4"/>
        <end position="151"/>
    </location>
</feature>
<protein>
    <submittedName>
        <fullName evidence="2">Flavodoxin domain-containing protein</fullName>
    </submittedName>
</protein>
<sequence length="178" mass="20382">MSNQLVIYKSKYGATEKYAKMLAELYDFDMVKVSDFRTSMIQHYDVIVLAGAVYASGISGLKVLQKNYSDMKDKIVAIFCVGASPYDEKAILQIKNHNLKGEYSDLPLFYGRGAWDEDKMSFKDRTLCKMLKKVVAKKDPAAYEPWEEALISAFGKQHDWTDECYLKPLIAYIQTNKK</sequence>
<dbReference type="RefSeq" id="WP_117451217.1">
    <property type="nucleotide sequence ID" value="NZ_CP060636.1"/>
</dbReference>
<dbReference type="GO" id="GO:0010181">
    <property type="term" value="F:FMN binding"/>
    <property type="evidence" value="ECO:0007669"/>
    <property type="project" value="InterPro"/>
</dbReference>
<dbReference type="InterPro" id="IPR026816">
    <property type="entry name" value="Flavodoxin_dom"/>
</dbReference>
<evidence type="ECO:0000313" key="2">
    <source>
        <dbReference type="EMBL" id="QNM13742.1"/>
    </source>
</evidence>
<keyword evidence="3" id="KW-1185">Reference proteome</keyword>
<dbReference type="GO" id="GO:0006783">
    <property type="term" value="P:heme biosynthetic process"/>
    <property type="evidence" value="ECO:0007669"/>
    <property type="project" value="TreeGrafter"/>
</dbReference>
<dbReference type="EMBL" id="CP060636">
    <property type="protein sequence ID" value="QNM13742.1"/>
    <property type="molecule type" value="Genomic_DNA"/>
</dbReference>
<dbReference type="Proteomes" id="UP000515856">
    <property type="component" value="Chromosome"/>
</dbReference>
<name>A0A7G9GSG0_9FIRM</name>
<dbReference type="Gene3D" id="3.40.50.360">
    <property type="match status" value="1"/>
</dbReference>
<gene>
    <name evidence="2" type="ORF">H9Q80_07320</name>
</gene>
<dbReference type="PANTHER" id="PTHR38030:SF2">
    <property type="entry name" value="PROTOPORPHYRINOGEN IX DEHYDROGENASE [QUINONE]"/>
    <property type="match status" value="1"/>
</dbReference>
<dbReference type="InterPro" id="IPR008254">
    <property type="entry name" value="Flavodoxin/NO_synth"/>
</dbReference>
<dbReference type="PROSITE" id="PS50902">
    <property type="entry name" value="FLAVODOXIN_LIKE"/>
    <property type="match status" value="1"/>
</dbReference>
<reference evidence="2 3" key="1">
    <citation type="submission" date="2020-08" db="EMBL/GenBank/DDBJ databases">
        <authorList>
            <person name="Liu C."/>
            <person name="Sun Q."/>
        </authorList>
    </citation>
    <scope>NUCLEOTIDE SEQUENCE [LARGE SCALE GENOMIC DNA]</scope>
    <source>
        <strain evidence="2 3">NSJ-61</strain>
    </source>
</reference>
<dbReference type="AlphaFoldDB" id="A0A7G9GSG0"/>
<dbReference type="PANTHER" id="PTHR38030">
    <property type="entry name" value="PROTOPORPHYRINOGEN IX DEHYDROGENASE [MENAQUINONE]"/>
    <property type="match status" value="1"/>
</dbReference>
<dbReference type="GO" id="GO:0009055">
    <property type="term" value="F:electron transfer activity"/>
    <property type="evidence" value="ECO:0007669"/>
    <property type="project" value="InterPro"/>
</dbReference>
<dbReference type="InterPro" id="IPR001226">
    <property type="entry name" value="Flavodoxin_CS"/>
</dbReference>
<accession>A0A7G9GSG0</accession>
<dbReference type="SUPFAM" id="SSF52218">
    <property type="entry name" value="Flavoproteins"/>
    <property type="match status" value="1"/>
</dbReference>
<dbReference type="GO" id="GO:0070819">
    <property type="term" value="F:menaquinone-dependent protoporphyrinogen oxidase activity"/>
    <property type="evidence" value="ECO:0007669"/>
    <property type="project" value="TreeGrafter"/>
</dbReference>
<organism evidence="2 3">
    <name type="scientific">[Eubacterium] hominis</name>
    <dbReference type="NCBI Taxonomy" id="2764325"/>
    <lineage>
        <taxon>Bacteria</taxon>
        <taxon>Bacillati</taxon>
        <taxon>Bacillota</taxon>
        <taxon>Erysipelotrichia</taxon>
        <taxon>Erysipelotrichales</taxon>
        <taxon>Erysipelotrichaceae</taxon>
        <taxon>Amedibacillus</taxon>
    </lineage>
</organism>
<dbReference type="GO" id="GO:0016651">
    <property type="term" value="F:oxidoreductase activity, acting on NAD(P)H"/>
    <property type="evidence" value="ECO:0007669"/>
    <property type="project" value="UniProtKB-ARBA"/>
</dbReference>